<protein>
    <submittedName>
        <fullName evidence="2">Ef hand domain-containing protein</fullName>
    </submittedName>
</protein>
<name>A0A2C6KLA1_9APIC</name>
<proteinExistence type="predicted"/>
<dbReference type="AlphaFoldDB" id="A0A2C6KLA1"/>
<feature type="non-terminal residue" evidence="2">
    <location>
        <position position="97"/>
    </location>
</feature>
<evidence type="ECO:0000313" key="3">
    <source>
        <dbReference type="Proteomes" id="UP000221165"/>
    </source>
</evidence>
<comment type="caution">
    <text evidence="2">The sequence shown here is derived from an EMBL/GenBank/DDBJ whole genome shotgun (WGS) entry which is preliminary data.</text>
</comment>
<evidence type="ECO:0000313" key="2">
    <source>
        <dbReference type="EMBL" id="PHJ21270.1"/>
    </source>
</evidence>
<dbReference type="VEuPathDB" id="ToxoDB:CSUI_004884"/>
<evidence type="ECO:0000256" key="1">
    <source>
        <dbReference type="SAM" id="MobiDB-lite"/>
    </source>
</evidence>
<reference evidence="2 3" key="1">
    <citation type="journal article" date="2017" name="Int. J. Parasitol.">
        <title>The genome of the protozoan parasite Cystoisospora suis and a reverse vaccinology approach to identify vaccine candidates.</title>
        <authorList>
            <person name="Palmieri N."/>
            <person name="Shrestha A."/>
            <person name="Ruttkowski B."/>
            <person name="Beck T."/>
            <person name="Vogl C."/>
            <person name="Tomley F."/>
            <person name="Blake D.P."/>
            <person name="Joachim A."/>
        </authorList>
    </citation>
    <scope>NUCLEOTIDE SEQUENCE [LARGE SCALE GENOMIC DNA]</scope>
    <source>
        <strain evidence="2 3">Wien I</strain>
    </source>
</reference>
<gene>
    <name evidence="2" type="ORF">CSUI_004884</name>
</gene>
<organism evidence="2 3">
    <name type="scientific">Cystoisospora suis</name>
    <dbReference type="NCBI Taxonomy" id="483139"/>
    <lineage>
        <taxon>Eukaryota</taxon>
        <taxon>Sar</taxon>
        <taxon>Alveolata</taxon>
        <taxon>Apicomplexa</taxon>
        <taxon>Conoidasida</taxon>
        <taxon>Coccidia</taxon>
        <taxon>Eucoccidiorida</taxon>
        <taxon>Eimeriorina</taxon>
        <taxon>Sarcocystidae</taxon>
        <taxon>Cystoisospora</taxon>
    </lineage>
</organism>
<dbReference type="Proteomes" id="UP000221165">
    <property type="component" value="Unassembled WGS sequence"/>
</dbReference>
<dbReference type="GeneID" id="94428276"/>
<sequence length="97" mass="11297">MTVFQIFQQHRFHLLRWLEAHPGKEGANEVLEAIVRTSTFTGTRGDMKDKSQKMKKKKKSTKKDLERALDDHAHSYHKNVPLLDLVSLFPPSQEGRR</sequence>
<keyword evidence="3" id="KW-1185">Reference proteome</keyword>
<feature type="region of interest" description="Disordered" evidence="1">
    <location>
        <begin position="41"/>
        <end position="64"/>
    </location>
</feature>
<dbReference type="EMBL" id="MIGC01002335">
    <property type="protein sequence ID" value="PHJ21270.1"/>
    <property type="molecule type" value="Genomic_DNA"/>
</dbReference>
<dbReference type="RefSeq" id="XP_067922954.1">
    <property type="nucleotide sequence ID" value="XM_068065065.1"/>
</dbReference>
<accession>A0A2C6KLA1</accession>